<gene>
    <name evidence="2" type="ORF">WA026_002967</name>
</gene>
<dbReference type="AlphaFoldDB" id="A0AAW1TGZ9"/>
<evidence type="ECO:0000313" key="2">
    <source>
        <dbReference type="EMBL" id="KAK9869216.1"/>
    </source>
</evidence>
<dbReference type="GO" id="GO:0005737">
    <property type="term" value="C:cytoplasm"/>
    <property type="evidence" value="ECO:0007669"/>
    <property type="project" value="TreeGrafter"/>
</dbReference>
<organism evidence="2 3">
    <name type="scientific">Henosepilachna vigintioctopunctata</name>
    <dbReference type="NCBI Taxonomy" id="420089"/>
    <lineage>
        <taxon>Eukaryota</taxon>
        <taxon>Metazoa</taxon>
        <taxon>Ecdysozoa</taxon>
        <taxon>Arthropoda</taxon>
        <taxon>Hexapoda</taxon>
        <taxon>Insecta</taxon>
        <taxon>Pterygota</taxon>
        <taxon>Neoptera</taxon>
        <taxon>Endopterygota</taxon>
        <taxon>Coleoptera</taxon>
        <taxon>Polyphaga</taxon>
        <taxon>Cucujiformia</taxon>
        <taxon>Coccinelloidea</taxon>
        <taxon>Coccinellidae</taxon>
        <taxon>Epilachninae</taxon>
        <taxon>Epilachnini</taxon>
        <taxon>Henosepilachna</taxon>
    </lineage>
</organism>
<proteinExistence type="inferred from homology"/>
<dbReference type="Proteomes" id="UP001431783">
    <property type="component" value="Unassembled WGS sequence"/>
</dbReference>
<dbReference type="GO" id="GO:0005634">
    <property type="term" value="C:nucleus"/>
    <property type="evidence" value="ECO:0007669"/>
    <property type="project" value="TreeGrafter"/>
</dbReference>
<accession>A0AAW1TGZ9</accession>
<dbReference type="PANTHER" id="PTHR11215:SF1">
    <property type="entry name" value="MYG1 EXONUCLEASE"/>
    <property type="match status" value="1"/>
</dbReference>
<evidence type="ECO:0000256" key="1">
    <source>
        <dbReference type="ARBA" id="ARBA00010105"/>
    </source>
</evidence>
<comment type="caution">
    <text evidence="2">The sequence shown here is derived from an EMBL/GenBank/DDBJ whole genome shotgun (WGS) entry which is preliminary data.</text>
</comment>
<dbReference type="PANTHER" id="PTHR11215">
    <property type="entry name" value="METAL DEPENDENT HYDROLASE - RELATED"/>
    <property type="match status" value="1"/>
</dbReference>
<dbReference type="InterPro" id="IPR003226">
    <property type="entry name" value="MYG1_exonuclease"/>
</dbReference>
<name>A0AAW1TGZ9_9CUCU</name>
<dbReference type="EMBL" id="JARQZJ010000001">
    <property type="protein sequence ID" value="KAK9869216.1"/>
    <property type="molecule type" value="Genomic_DNA"/>
</dbReference>
<protein>
    <submittedName>
        <fullName evidence="2">Uncharacterized protein</fullName>
    </submittedName>
</protein>
<dbReference type="Pfam" id="PF03690">
    <property type="entry name" value="MYG1_exonuc"/>
    <property type="match status" value="1"/>
</dbReference>
<sequence length="378" mass="43300">MAFTGRVVESCERSTRTIAQVLEHVWQGFNVMASNNKSIKMASKIGTHNGVFHCDEVLACHMLKQLPLYKHADIIRTRDEAVLSSCDIVVDVGAIYDPKKCRFDHHQRDFEETLSTVRPDLAKNKCIKLSSAGLIYAHYGLEVISEICLSRHIFLDDYILHHLYNYIYDIFVEELDAIDNGVNMYPDGTSLYRINSHLSARVSRLNAKWNDPEQYSHTDKLFYRAMKLVAREFEECIIDAATIWWPARKIVLQSMERRNEVHSSGEIFVLEERCPWKDHIYNIEEELGIQGLIKFVIFHDMGGSWRVQGVPIQPDSFVCRVFLHRNWRGVRDDQLSDVAGIQNCIFCHSTGFIGGNATKEGAIEMALKSLNASAVDKE</sequence>
<evidence type="ECO:0000313" key="3">
    <source>
        <dbReference type="Proteomes" id="UP001431783"/>
    </source>
</evidence>
<comment type="similarity">
    <text evidence="1">Belongs to the MYG1 family.</text>
</comment>
<keyword evidence="3" id="KW-1185">Reference proteome</keyword>
<reference evidence="2 3" key="1">
    <citation type="submission" date="2023-03" db="EMBL/GenBank/DDBJ databases">
        <title>Genome insight into feeding habits of ladybird beetles.</title>
        <authorList>
            <person name="Li H.-S."/>
            <person name="Huang Y.-H."/>
            <person name="Pang H."/>
        </authorList>
    </citation>
    <scope>NUCLEOTIDE SEQUENCE [LARGE SCALE GENOMIC DNA]</scope>
    <source>
        <strain evidence="2">SYSU_2023b</strain>
        <tissue evidence="2">Whole body</tissue>
    </source>
</reference>